<dbReference type="PANTHER" id="PTHR43264">
    <property type="match status" value="1"/>
</dbReference>
<organism evidence="1 2">
    <name type="scientific">Didymella heteroderae</name>
    <dbReference type="NCBI Taxonomy" id="1769908"/>
    <lineage>
        <taxon>Eukaryota</taxon>
        <taxon>Fungi</taxon>
        <taxon>Dikarya</taxon>
        <taxon>Ascomycota</taxon>
        <taxon>Pezizomycotina</taxon>
        <taxon>Dothideomycetes</taxon>
        <taxon>Pleosporomycetidae</taxon>
        <taxon>Pleosporales</taxon>
        <taxon>Pleosporineae</taxon>
        <taxon>Didymellaceae</taxon>
        <taxon>Didymella</taxon>
    </lineage>
</organism>
<comment type="caution">
    <text evidence="1">The sequence shown here is derived from an EMBL/GenBank/DDBJ whole genome shotgun (WGS) entry which is preliminary data.</text>
</comment>
<reference evidence="1" key="1">
    <citation type="submission" date="2019-04" db="EMBL/GenBank/DDBJ databases">
        <title>Sequencing of skin fungus with MAO and IRED activity.</title>
        <authorList>
            <person name="Marsaioli A.J."/>
            <person name="Bonatto J.M.C."/>
            <person name="Reis Junior O."/>
        </authorList>
    </citation>
    <scope>NUCLEOTIDE SEQUENCE</scope>
    <source>
        <strain evidence="1">28M1</strain>
    </source>
</reference>
<evidence type="ECO:0008006" key="3">
    <source>
        <dbReference type="Google" id="ProtNLM"/>
    </source>
</evidence>
<dbReference type="Gene3D" id="3.90.245.10">
    <property type="entry name" value="Ribonucleoside hydrolase-like"/>
    <property type="match status" value="1"/>
</dbReference>
<proteinExistence type="predicted"/>
<dbReference type="GO" id="GO:0016799">
    <property type="term" value="F:hydrolase activity, hydrolyzing N-glycosyl compounds"/>
    <property type="evidence" value="ECO:0007669"/>
    <property type="project" value="InterPro"/>
</dbReference>
<dbReference type="EMBL" id="SWKV01000010">
    <property type="protein sequence ID" value="KAF3044103.1"/>
    <property type="molecule type" value="Genomic_DNA"/>
</dbReference>
<protein>
    <recommendedName>
        <fullName evidence="3">Hydrolase</fullName>
    </recommendedName>
</protein>
<sequence>MIVGIVSSVFSRYVPPAIDAINTYYGHSRISVAIQKPVDNTTRNPTFPQENEYVTGLANNFQQDIGDGSNTTDPAILYRRLLASSPDHSITIANIGFHDNLYHLLHSAPDKISPLSGPELIRKKVVEHVVQGNPNGTSFNFEGNEPKYAQYVLTHWPGRVTYVPDAIGSTVYFGSRLTTELNVTTHPVAFAAATSIGVGNVHQTWDSLRGACGLTDGIGVSGQLLELVAVDDVDSFEVLFLCKPPVQRMHLKVPCLGLETMVEIVVEAFGLGPKEREDHGPPHHLQEVFEEFWISVEDVRAMCLWSPRESLRELVPEESRLRDEKILGDRKAPPTDVQCKDPGNLLGSCRWESRVERSVVESRHIWQGQLRGDGDTLKLVEACNEQFALNYRGALGDESGDRAAQHGLHLQDSRGTS</sequence>
<evidence type="ECO:0000313" key="1">
    <source>
        <dbReference type="EMBL" id="KAF3044103.1"/>
    </source>
</evidence>
<dbReference type="InterPro" id="IPR036452">
    <property type="entry name" value="Ribo_hydro-like"/>
</dbReference>
<accession>A0A9P5C344</accession>
<name>A0A9P5C344_9PLEO</name>
<evidence type="ECO:0000313" key="2">
    <source>
        <dbReference type="Proteomes" id="UP000758155"/>
    </source>
</evidence>
<dbReference type="AlphaFoldDB" id="A0A9P5C344"/>
<gene>
    <name evidence="1" type="ORF">E8E12_009660</name>
</gene>
<dbReference type="Proteomes" id="UP000758155">
    <property type="component" value="Unassembled WGS sequence"/>
</dbReference>
<dbReference type="OrthoDB" id="187522at2759"/>
<dbReference type="PANTHER" id="PTHR43264:SF1">
    <property type="entry name" value="INOSINE_URIDINE-PREFERRING NUCLEOSIDE HYDROLASE DOMAIN-CONTAINING PROTEIN"/>
    <property type="match status" value="1"/>
</dbReference>
<keyword evidence="2" id="KW-1185">Reference proteome</keyword>